<gene>
    <name evidence="2" type="ORF">KIN34_06015</name>
</gene>
<keyword evidence="1" id="KW-0732">Signal</keyword>
<dbReference type="InterPro" id="IPR050490">
    <property type="entry name" value="Bact_solute-bd_prot1"/>
</dbReference>
<proteinExistence type="predicted"/>
<dbReference type="PANTHER" id="PTHR43649:SF30">
    <property type="entry name" value="ABC TRANSPORTER SUBSTRATE-BINDING PROTEIN"/>
    <property type="match status" value="1"/>
</dbReference>
<dbReference type="Proteomes" id="UP000722125">
    <property type="component" value="Unassembled WGS sequence"/>
</dbReference>
<reference evidence="2 3" key="1">
    <citation type="submission" date="2021-05" db="EMBL/GenBank/DDBJ databases">
        <title>Description of Cellulomonas sp. DKR-3 sp. nov.</title>
        <authorList>
            <person name="Dahal R.H."/>
            <person name="Chaudhary D.K."/>
        </authorList>
    </citation>
    <scope>NUCLEOTIDE SEQUENCE [LARGE SCALE GENOMIC DNA]</scope>
    <source>
        <strain evidence="2 3">DKR-3</strain>
    </source>
</reference>
<dbReference type="InterPro" id="IPR006059">
    <property type="entry name" value="SBP"/>
</dbReference>
<evidence type="ECO:0000313" key="2">
    <source>
        <dbReference type="EMBL" id="MBT0993841.1"/>
    </source>
</evidence>
<evidence type="ECO:0000313" key="3">
    <source>
        <dbReference type="Proteomes" id="UP000722125"/>
    </source>
</evidence>
<name>A0ABS5TXI7_9CELL</name>
<dbReference type="Gene3D" id="3.40.190.10">
    <property type="entry name" value="Periplasmic binding protein-like II"/>
    <property type="match status" value="2"/>
</dbReference>
<organism evidence="2 3">
    <name type="scientific">Cellulomonas fulva</name>
    <dbReference type="NCBI Taxonomy" id="2835530"/>
    <lineage>
        <taxon>Bacteria</taxon>
        <taxon>Bacillati</taxon>
        <taxon>Actinomycetota</taxon>
        <taxon>Actinomycetes</taxon>
        <taxon>Micrococcales</taxon>
        <taxon>Cellulomonadaceae</taxon>
        <taxon>Cellulomonas</taxon>
    </lineage>
</organism>
<keyword evidence="3" id="KW-1185">Reference proteome</keyword>
<comment type="caution">
    <text evidence="2">The sequence shown here is derived from an EMBL/GenBank/DDBJ whole genome shotgun (WGS) entry which is preliminary data.</text>
</comment>
<accession>A0ABS5TXI7</accession>
<dbReference type="SUPFAM" id="SSF53850">
    <property type="entry name" value="Periplasmic binding protein-like II"/>
    <property type="match status" value="1"/>
</dbReference>
<feature type="chain" id="PRO_5046667289" evidence="1">
    <location>
        <begin position="25"/>
        <end position="432"/>
    </location>
</feature>
<sequence length="432" mass="44647">MHTRKTTTVLVTTAVLGLALTACSSGGGDGDASEPTETAGSGELTISALNSDKAALEASIAAFEKQYPDIKVTTTWADTDQYQPTLRTQLTGGTAADVVQIWPGAGNSAAISVLAPAGFLEDLSGRDWAADVPDGLKPVLENEDGLYGLAVTVSGLGAVFNDQALADVGATPPTTWSEVLDLCQTAKDAGKVAFALGVQDSWVGQLIPYSLAPEMVYTADPEMDSGATEYTAPHFAGSAWTDVLAKYDEMTQAGCFNEGVGGTDYNTTVSMAATGDALGIVNGNWAIQALTEAAPEGATFSLHAMPASDDTEATRMAAAASGTYGVNADAANKANALAFMDFLASAEGTNAFAEVNAGLPGIPNDQFELAESLQDLGDYFNGGKTYPFMDQLWPNPDVQTALLTGVQGIFDGSQTSDDVLEAMDQAWEQGPA</sequence>
<protein>
    <submittedName>
        <fullName evidence="2">ABC transporter substrate-binding protein</fullName>
    </submittedName>
</protein>
<dbReference type="Pfam" id="PF01547">
    <property type="entry name" value="SBP_bac_1"/>
    <property type="match status" value="1"/>
</dbReference>
<dbReference type="PROSITE" id="PS51257">
    <property type="entry name" value="PROKAR_LIPOPROTEIN"/>
    <property type="match status" value="1"/>
</dbReference>
<dbReference type="RefSeq" id="WP_214348070.1">
    <property type="nucleotide sequence ID" value="NZ_JAHBOH010000001.1"/>
</dbReference>
<feature type="signal peptide" evidence="1">
    <location>
        <begin position="1"/>
        <end position="24"/>
    </location>
</feature>
<dbReference type="EMBL" id="JAHBOH010000001">
    <property type="protein sequence ID" value="MBT0993841.1"/>
    <property type="molecule type" value="Genomic_DNA"/>
</dbReference>
<evidence type="ECO:0000256" key="1">
    <source>
        <dbReference type="SAM" id="SignalP"/>
    </source>
</evidence>
<dbReference type="PANTHER" id="PTHR43649">
    <property type="entry name" value="ARABINOSE-BINDING PROTEIN-RELATED"/>
    <property type="match status" value="1"/>
</dbReference>